<dbReference type="AlphaFoldDB" id="A0A7D5VAT8"/>
<evidence type="ECO:0000259" key="1">
    <source>
        <dbReference type="PROSITE" id="PS50925"/>
    </source>
</evidence>
<keyword evidence="3" id="KW-1185">Reference proteome</keyword>
<evidence type="ECO:0000313" key="3">
    <source>
        <dbReference type="Proteomes" id="UP000510822"/>
    </source>
</evidence>
<dbReference type="InterPro" id="IPR036046">
    <property type="entry name" value="Acylphosphatase-like_dom_sf"/>
</dbReference>
<dbReference type="PROSITE" id="PS50925">
    <property type="entry name" value="BLUF"/>
    <property type="match status" value="1"/>
</dbReference>
<proteinExistence type="predicted"/>
<dbReference type="GO" id="GO:0009882">
    <property type="term" value="F:blue light photoreceptor activity"/>
    <property type="evidence" value="ECO:0007669"/>
    <property type="project" value="InterPro"/>
</dbReference>
<dbReference type="KEGG" id="cfon:HZU75_12385"/>
<organism evidence="2 3">
    <name type="scientific">Chitinibacter fontanus</name>
    <dbReference type="NCBI Taxonomy" id="1737446"/>
    <lineage>
        <taxon>Bacteria</taxon>
        <taxon>Pseudomonadati</taxon>
        <taxon>Pseudomonadota</taxon>
        <taxon>Betaproteobacteria</taxon>
        <taxon>Neisseriales</taxon>
        <taxon>Chitinibacteraceae</taxon>
        <taxon>Chitinibacter</taxon>
    </lineage>
</organism>
<dbReference type="Pfam" id="PF04940">
    <property type="entry name" value="BLUF"/>
    <property type="match status" value="1"/>
</dbReference>
<gene>
    <name evidence="2" type="ORF">HZU75_12385</name>
</gene>
<accession>A0A7D5VAT8</accession>
<name>A0A7D5VAT8_9NEIS</name>
<dbReference type="Gene3D" id="3.30.70.100">
    <property type="match status" value="1"/>
</dbReference>
<dbReference type="InterPro" id="IPR007024">
    <property type="entry name" value="BLUF_domain"/>
</dbReference>
<reference evidence="2 3" key="1">
    <citation type="journal article" date="2016" name="Int. J. Syst. Evol. Microbiol.">
        <title>Chitinibacter fontanus sp. nov., isolated from a spring.</title>
        <authorList>
            <person name="Sheu S.Y."/>
            <person name="Li Y.S."/>
            <person name="Young C.C."/>
            <person name="Chen W.M."/>
        </authorList>
    </citation>
    <scope>NUCLEOTIDE SEQUENCE [LARGE SCALE GENOMIC DNA]</scope>
    <source>
        <strain evidence="2 3">STM-7</strain>
    </source>
</reference>
<evidence type="ECO:0000313" key="2">
    <source>
        <dbReference type="EMBL" id="QLI82258.1"/>
    </source>
</evidence>
<dbReference type="GO" id="GO:0071949">
    <property type="term" value="F:FAD binding"/>
    <property type="evidence" value="ECO:0007669"/>
    <property type="project" value="InterPro"/>
</dbReference>
<dbReference type="Proteomes" id="UP000510822">
    <property type="component" value="Chromosome"/>
</dbReference>
<sequence>MMFLGLTYISHSKRKLTEDMRMQLMRECQVRNAHNDVSGLLLYQEGYFLQYIEGQPDMIRMVFQRIMQDTRHENVELISEEVLMQRRFPLWTMFFRDYDFVYPHIRQDYAELTSLAKVIEALENEPNLQKTMFDFLKNTHDQDS</sequence>
<protein>
    <submittedName>
        <fullName evidence="2">BLUF domain-containing protein</fullName>
    </submittedName>
</protein>
<dbReference type="EMBL" id="CP058952">
    <property type="protein sequence ID" value="QLI82258.1"/>
    <property type="molecule type" value="Genomic_DNA"/>
</dbReference>
<feature type="domain" description="BLUF" evidence="1">
    <location>
        <begin position="3"/>
        <end position="94"/>
    </location>
</feature>
<dbReference type="SMART" id="SM01034">
    <property type="entry name" value="BLUF"/>
    <property type="match status" value="1"/>
</dbReference>
<dbReference type="SUPFAM" id="SSF54975">
    <property type="entry name" value="Acylphosphatase/BLUF domain-like"/>
    <property type="match status" value="1"/>
</dbReference>
<dbReference type="RefSeq" id="WP_180306339.1">
    <property type="nucleotide sequence ID" value="NZ_CP058952.1"/>
</dbReference>